<sequence>VVASSGSRACGRFLLDSTSVQFLPTDLSVTAAVRCGGERASHNLQSLVSCRLGLHAQCVAHSKDDKQSGFEPSQGRELHSRLWQARVFGVHGLRGFDATQRILVDSSMMARHGRCMVQRHRIYSGLQDKTELQMLCYIRQPQAKHTQSPGRFCALAASPVVAASTHAASAKSFSPRDNLGLRSQLPLGCCLPMHDAAEHDLALLEVNSSLVSTGRGEFRGCYGVSNVRKGRACLATQEAPNEGAANITKRCSFSARSKPCKSGCGFLRTGTQASACQMRRAVGGTPAESTLAVSMEITHRSRTVLFACGHFLQVQFLRELDPSCRAATDSVSLVRSGMPLAQFLGLHAPCDAIQEAEKIKSSTFADALFRPTAHRNEDWAAENVWRVLGFSTPGCASFRPFGNLATPVRRELSSHCAGSCASLGLVSARKPLLLPIGASSIQQPTDKKMRAAFCKLTSKLSASSLEAHKKDMSVVSVGHFCLRPSMPLAKVWPNLAGAGPFRLPCLRLRCLKLAAQPQQDQQQCKLDCKPQLQLARRAGSLLPARNCPTFQLDNSIRVPCGRAHGLRLVGVVSSKGQLQGTSLCALSAWDPQTLIRCEKRDSILQSSPFRTCQNFVTSLPAASSNSSVLVCSKSQRSGLVPASFMLPSATWMRLQPVLARGVRCTQSQLLDTRWSPGPCARGAKMLPRCTTPRSSVGMQAVTAGSKCQQKECYRSPRSACALAPTSYLPSFPASFLRETLKCQDSNLQAISQPRCQVIRRVRSTPSSVMRELPCYLAPRPRATFSSVLECDDDSALTTSELWRSKVPARADEQKTAVALCTMSAACWQIPLGRLTLPRPPAPPADLAQRSSSGAVMLPVCGVPCWGSACQQLASKNTWQCISIVVAPALQHAWPATCRDVRFLEFLCGAVPRKPALPLLFFGVAHPIRAGQAADILERRLALACRPGQQAGQSQPLRRRSPLGQLNAGEEDRHRGIVVSSASLLFQAPAIAGTSEASASWHKFAQQQRNQFAQAGTSWHNRLCGLKLAALQQAASDSAWDAGSRCSSGKPQLGWAASHSAWDAGSRRSSGKPQLGWVVATGFRREGHFAGVHLYSSGLHVTTRSEARCQGSARHARAEAPTDPAVSKLPSTDLTTVSTFLQRKLL</sequence>
<evidence type="ECO:0000313" key="2">
    <source>
        <dbReference type="EMBL" id="CAE8606435.1"/>
    </source>
</evidence>
<proteinExistence type="predicted"/>
<reference evidence="2" key="1">
    <citation type="submission" date="2021-02" db="EMBL/GenBank/DDBJ databases">
        <authorList>
            <person name="Dougan E. K."/>
            <person name="Rhodes N."/>
            <person name="Thang M."/>
            <person name="Chan C."/>
        </authorList>
    </citation>
    <scope>NUCLEOTIDE SEQUENCE</scope>
</reference>
<accession>A0A813F7N0</accession>
<gene>
    <name evidence="2" type="ORF">PGLA1383_LOCUS24413</name>
</gene>
<evidence type="ECO:0000256" key="1">
    <source>
        <dbReference type="SAM" id="MobiDB-lite"/>
    </source>
</evidence>
<feature type="non-terminal residue" evidence="2">
    <location>
        <position position="1145"/>
    </location>
</feature>
<protein>
    <submittedName>
        <fullName evidence="2">Uncharacterized protein</fullName>
    </submittedName>
</protein>
<dbReference type="Proteomes" id="UP000654075">
    <property type="component" value="Unassembled WGS sequence"/>
</dbReference>
<comment type="caution">
    <text evidence="2">The sequence shown here is derived from an EMBL/GenBank/DDBJ whole genome shotgun (WGS) entry which is preliminary data.</text>
</comment>
<dbReference type="AlphaFoldDB" id="A0A813F7N0"/>
<keyword evidence="3" id="KW-1185">Reference proteome</keyword>
<organism evidence="2 3">
    <name type="scientific">Polarella glacialis</name>
    <name type="common">Dinoflagellate</name>
    <dbReference type="NCBI Taxonomy" id="89957"/>
    <lineage>
        <taxon>Eukaryota</taxon>
        <taxon>Sar</taxon>
        <taxon>Alveolata</taxon>
        <taxon>Dinophyceae</taxon>
        <taxon>Suessiales</taxon>
        <taxon>Suessiaceae</taxon>
        <taxon>Polarella</taxon>
    </lineage>
</organism>
<evidence type="ECO:0000313" key="3">
    <source>
        <dbReference type="Proteomes" id="UP000654075"/>
    </source>
</evidence>
<name>A0A813F7N0_POLGL</name>
<dbReference type="EMBL" id="CAJNNV010019205">
    <property type="protein sequence ID" value="CAE8606435.1"/>
    <property type="molecule type" value="Genomic_DNA"/>
</dbReference>
<feature type="region of interest" description="Disordered" evidence="1">
    <location>
        <begin position="1109"/>
        <end position="1128"/>
    </location>
</feature>